<keyword evidence="6" id="KW-1185">Reference proteome</keyword>
<feature type="domain" description="Ubiquitin fusion degradation protein UFD1 N-terminal subdomain 1" evidence="3">
    <location>
        <begin position="1"/>
        <end position="70"/>
    </location>
</feature>
<protein>
    <submittedName>
        <fullName evidence="5">Ubiquitin fusion degradation protein 1 homolog</fullName>
    </submittedName>
</protein>
<dbReference type="PANTHER" id="PTHR12555:SF13">
    <property type="entry name" value="UBIQUITIN RECOGNITION FACTOR IN ER-ASSOCIATED DEGRADATION PROTEIN 1"/>
    <property type="match status" value="1"/>
</dbReference>
<evidence type="ECO:0000313" key="6">
    <source>
        <dbReference type="Proteomes" id="UP000653305"/>
    </source>
</evidence>
<dbReference type="AlphaFoldDB" id="A0A830CXI2"/>
<dbReference type="InterPro" id="IPR055417">
    <property type="entry name" value="UFD1_N1"/>
</dbReference>
<dbReference type="GO" id="GO:0036503">
    <property type="term" value="P:ERAD pathway"/>
    <property type="evidence" value="ECO:0007669"/>
    <property type="project" value="TreeGrafter"/>
</dbReference>
<dbReference type="EMBL" id="BMAC01000884">
    <property type="protein sequence ID" value="GFQ03937.1"/>
    <property type="molecule type" value="Genomic_DNA"/>
</dbReference>
<dbReference type="Gene3D" id="3.10.330.10">
    <property type="match status" value="1"/>
</dbReference>
<gene>
    <name evidence="5" type="ORF">PHJA_002537500</name>
</gene>
<dbReference type="Proteomes" id="UP000653305">
    <property type="component" value="Unassembled WGS sequence"/>
</dbReference>
<dbReference type="InterPro" id="IPR004854">
    <property type="entry name" value="Ufd1-like"/>
</dbReference>
<sequence>MPPSSLDRIFKLPVQYPLTFQIETFASDRTSHCGVLEFEAEEGCVHMPDWMMANLSLVEGDRVVLRDAPLPKACFLKLQPHTTSFTEVSDPRAVLEVKLRGFTCLSLGDTFMVEYGSDEFYFDVVGVGPGDAVCLIDTDCELDLATPLDYVEPPPKLVDRKGEERSEGENKVFVPFMGKGRRLDGKPTAEMGRWSVAEMVEGVSRLEVVGDEGKKKIEKDGGKEELFKAFTGRGRVLGGVVGP</sequence>
<proteinExistence type="inferred from homology"/>
<accession>A0A830CXI2</accession>
<dbReference type="GO" id="GO:0031593">
    <property type="term" value="F:polyubiquitin modification-dependent protein binding"/>
    <property type="evidence" value="ECO:0007669"/>
    <property type="project" value="TreeGrafter"/>
</dbReference>
<dbReference type="OrthoDB" id="909440at2759"/>
<comment type="similarity">
    <text evidence="1">Belongs to the UFD1 family.</text>
</comment>
<evidence type="ECO:0000256" key="2">
    <source>
        <dbReference type="ARBA" id="ARBA00022786"/>
    </source>
</evidence>
<dbReference type="Gene3D" id="2.40.40.50">
    <property type="entry name" value="Ubiquitin fusion degradation protein UFD1, N-terminal domain"/>
    <property type="match status" value="1"/>
</dbReference>
<comment type="caution">
    <text evidence="5">The sequence shown here is derived from an EMBL/GenBank/DDBJ whole genome shotgun (WGS) entry which is preliminary data.</text>
</comment>
<name>A0A830CXI2_9LAMI</name>
<keyword evidence="2" id="KW-0833">Ubl conjugation pathway</keyword>
<dbReference type="InterPro" id="IPR042299">
    <property type="entry name" value="Ufd1-like_Nn"/>
</dbReference>
<dbReference type="PANTHER" id="PTHR12555">
    <property type="entry name" value="UBIQUITIN FUSION DEGRADATON PROTEIN 1"/>
    <property type="match status" value="1"/>
</dbReference>
<evidence type="ECO:0000313" key="5">
    <source>
        <dbReference type="EMBL" id="GFQ03937.1"/>
    </source>
</evidence>
<feature type="domain" description="Ubiquitin fusion degradation protein UFD1 N-terminal subdomain 2" evidence="4">
    <location>
        <begin position="72"/>
        <end position="147"/>
    </location>
</feature>
<dbReference type="GO" id="GO:0006511">
    <property type="term" value="P:ubiquitin-dependent protein catabolic process"/>
    <property type="evidence" value="ECO:0007669"/>
    <property type="project" value="InterPro"/>
</dbReference>
<evidence type="ECO:0000259" key="4">
    <source>
        <dbReference type="Pfam" id="PF24842"/>
    </source>
</evidence>
<dbReference type="GO" id="GO:0034098">
    <property type="term" value="C:VCP-NPL4-UFD1 AAA ATPase complex"/>
    <property type="evidence" value="ECO:0007669"/>
    <property type="project" value="TreeGrafter"/>
</dbReference>
<dbReference type="InterPro" id="IPR055418">
    <property type="entry name" value="UFD1_N2"/>
</dbReference>
<dbReference type="Pfam" id="PF03152">
    <property type="entry name" value="UFD1_N1"/>
    <property type="match status" value="1"/>
</dbReference>
<dbReference type="Pfam" id="PF24842">
    <property type="entry name" value="UFD1_N2"/>
    <property type="match status" value="1"/>
</dbReference>
<reference evidence="5" key="1">
    <citation type="submission" date="2020-07" db="EMBL/GenBank/DDBJ databases">
        <title>Ethylene signaling mediates host invasion by parasitic plants.</title>
        <authorList>
            <person name="Yoshida S."/>
        </authorList>
    </citation>
    <scope>NUCLEOTIDE SEQUENCE</scope>
    <source>
        <strain evidence="5">Okayama</strain>
    </source>
</reference>
<evidence type="ECO:0000259" key="3">
    <source>
        <dbReference type="Pfam" id="PF03152"/>
    </source>
</evidence>
<evidence type="ECO:0000256" key="1">
    <source>
        <dbReference type="ARBA" id="ARBA00006043"/>
    </source>
</evidence>
<organism evidence="5 6">
    <name type="scientific">Phtheirospermum japonicum</name>
    <dbReference type="NCBI Taxonomy" id="374723"/>
    <lineage>
        <taxon>Eukaryota</taxon>
        <taxon>Viridiplantae</taxon>
        <taxon>Streptophyta</taxon>
        <taxon>Embryophyta</taxon>
        <taxon>Tracheophyta</taxon>
        <taxon>Spermatophyta</taxon>
        <taxon>Magnoliopsida</taxon>
        <taxon>eudicotyledons</taxon>
        <taxon>Gunneridae</taxon>
        <taxon>Pentapetalae</taxon>
        <taxon>asterids</taxon>
        <taxon>lamiids</taxon>
        <taxon>Lamiales</taxon>
        <taxon>Orobanchaceae</taxon>
        <taxon>Orobanchaceae incertae sedis</taxon>
        <taxon>Phtheirospermum</taxon>
    </lineage>
</organism>